<evidence type="ECO:0000313" key="7">
    <source>
        <dbReference type="Proteomes" id="UP001630127"/>
    </source>
</evidence>
<dbReference type="SUPFAM" id="SSF56672">
    <property type="entry name" value="DNA/RNA polymerases"/>
    <property type="match status" value="1"/>
</dbReference>
<keyword evidence="7" id="KW-1185">Reference proteome</keyword>
<keyword evidence="1" id="KW-0064">Aspartyl protease</keyword>
<feature type="region of interest" description="Disordered" evidence="3">
    <location>
        <begin position="236"/>
        <end position="265"/>
    </location>
</feature>
<evidence type="ECO:0000256" key="1">
    <source>
        <dbReference type="ARBA" id="ARBA00022750"/>
    </source>
</evidence>
<sequence>MTKLFCLLHKPIVGNSREMKAVISDIIPLTTKVTEHKLNGRNYLDWSKTVRVYLRSIDKDDHLIDEPPSDDAAKKAWLREDARIFLQIRNSIDTEVIGLINHCEFVKDLMDYLAFLYSGKDNLNHIYDVCKEFYRPEKQERSLTEYFMDFKRVYEELNTLLPLSADVKTQQSHREQMAVMSFLAGLPSEFDAARTQILSSPEIVSLRDTFTRVLRVEGSRPSLPRVTSALVSRGTLNEVSRGKSNGSRNGLGFQGGGTTSHGQHDQNQRVCYHCQKPGHTKRTCWLLHGKPQQHSQIASFASQESNHESTKPSSVDKSVLVSADEFARFTEYQASLKSTIPSSLNESGKPTSCLVSSSSKWVIDSGATDHMTGDTGILSSFTSHTNLPSVTLADGSMTSVVGSGIANPTTSISMSSVLCLPNFSFNLLSVSKITRALNCFVSFFPDHCVFQDLMTKKIIGRGRESGGLYLLETPSMKVPKPIACSSTLTPLEVHYRLGHPPLSILKKLFPNFQNLSYLDCETCQFAKHHRVSYLPRVNKRVASPFELVHSDVWGPCPVISESGFRYFVTFVDDYSRVTWLYLMKNRSELFNIFCSFCAEIKTQFNISVRTLRSDNAKEYFSHPFDSYMLENGILHQSSCVDTPPQNGVAERKNRHLLEVARALIFQMKVPKQFWADAISTACFLINRMPSSVLAGEIPYSTLFPSRPLFPIEPRIFGSTCFVRDVRPQVSKLDPKCLKCVFLGYSRLQKGYRCYSPTLGRYLISADVTFFETTPFFSESNVYGCEGEEDNILVYTVTTPVSPIPTRPPITQVYTRRTQHTDSHPPPAPPSTDPSLDLPIALRKGKRQCSHPISSFASYEHLSPSLRCFIASLDSVSVPNNLPEALAHSGWRAAMEEEIMALDNNGTWDLVHLPANKEAIGCKWVFVVKVNPDGSVARLKARLVAKGYAQTYGVDYSDTFSPVAKLASVRLFISLAATNDWPLHQLDVKNAFLHGDLQEEVYMEQPPGFVAQGESGKVCRLRKSLYGLKQSPRAWFGRFSEVVQEFGMKKSNCDHSVFYQQSKAGLILLVVYVDDIVITGSNSAGITALKSFLQTHFQTKDLGMLKYFLGIEVTRCKKGIFLSQRKYILDLLTATGKLGAKPCSAPMITNMQLTADDGELFSDPAMYRRLVGKLNYLTVTRPDIAYPVSIVSQFMSSPRTTHWAALEQILCYLKGVPGRGILYRNHGHSRIECFSDADWAGSKIDRRSTTGYCVFVGGNLVSWKSKKQNVVSRSSAESEYRAMAQSTCELIWIHQLLSEIDLDSSLPMKLWCDNQAAIHIASNPVFHERTKHIEVDCHFIREKIQQNFISTNHVKTGEQLADFFTKALSGPRIDYICNKMGMINIYAPS</sequence>
<reference evidence="6 7" key="1">
    <citation type="submission" date="2024-11" db="EMBL/GenBank/DDBJ databases">
        <title>A near-complete genome assembly of Cinchona calisaya.</title>
        <authorList>
            <person name="Lian D.C."/>
            <person name="Zhao X.W."/>
            <person name="Wei L."/>
        </authorList>
    </citation>
    <scope>NUCLEOTIDE SEQUENCE [LARGE SCALE GENOMIC DNA]</scope>
    <source>
        <tissue evidence="6">Nenye</tissue>
    </source>
</reference>
<name>A0ABD2ZBV7_9GENT</name>
<feature type="domain" description="CCHC-type" evidence="4">
    <location>
        <begin position="271"/>
        <end position="284"/>
    </location>
</feature>
<keyword evidence="2" id="KW-0863">Zinc-finger</keyword>
<dbReference type="CDD" id="cd09272">
    <property type="entry name" value="RNase_HI_RT_Ty1"/>
    <property type="match status" value="1"/>
</dbReference>
<feature type="compositionally biased region" description="Polar residues" evidence="3">
    <location>
        <begin position="236"/>
        <end position="248"/>
    </location>
</feature>
<dbReference type="Pfam" id="PF22936">
    <property type="entry name" value="Pol_BBD"/>
    <property type="match status" value="1"/>
</dbReference>
<dbReference type="InterPro" id="IPR013103">
    <property type="entry name" value="RVT_2"/>
</dbReference>
<evidence type="ECO:0000259" key="5">
    <source>
        <dbReference type="PROSITE" id="PS50994"/>
    </source>
</evidence>
<dbReference type="Pfam" id="PF25597">
    <property type="entry name" value="SH3_retrovirus"/>
    <property type="match status" value="1"/>
</dbReference>
<keyword evidence="2" id="KW-0862">Zinc</keyword>
<evidence type="ECO:0000256" key="2">
    <source>
        <dbReference type="PROSITE-ProRule" id="PRU00047"/>
    </source>
</evidence>
<dbReference type="Pfam" id="PF14223">
    <property type="entry name" value="Retrotran_gag_2"/>
    <property type="match status" value="1"/>
</dbReference>
<dbReference type="GO" id="GO:0004190">
    <property type="term" value="F:aspartic-type endopeptidase activity"/>
    <property type="evidence" value="ECO:0007669"/>
    <property type="project" value="UniProtKB-KW"/>
</dbReference>
<dbReference type="Pfam" id="PF13976">
    <property type="entry name" value="gag_pre-integrs"/>
    <property type="match status" value="1"/>
</dbReference>
<dbReference type="InterPro" id="IPR012337">
    <property type="entry name" value="RNaseH-like_sf"/>
</dbReference>
<keyword evidence="1" id="KW-0645">Protease</keyword>
<dbReference type="InterPro" id="IPR057670">
    <property type="entry name" value="SH3_retrovirus"/>
</dbReference>
<organism evidence="6 7">
    <name type="scientific">Cinchona calisaya</name>
    <dbReference type="NCBI Taxonomy" id="153742"/>
    <lineage>
        <taxon>Eukaryota</taxon>
        <taxon>Viridiplantae</taxon>
        <taxon>Streptophyta</taxon>
        <taxon>Embryophyta</taxon>
        <taxon>Tracheophyta</taxon>
        <taxon>Spermatophyta</taxon>
        <taxon>Magnoliopsida</taxon>
        <taxon>eudicotyledons</taxon>
        <taxon>Gunneridae</taxon>
        <taxon>Pentapetalae</taxon>
        <taxon>asterids</taxon>
        <taxon>lamiids</taxon>
        <taxon>Gentianales</taxon>
        <taxon>Rubiaceae</taxon>
        <taxon>Cinchonoideae</taxon>
        <taxon>Cinchoneae</taxon>
        <taxon>Cinchona</taxon>
    </lineage>
</organism>
<keyword evidence="1" id="KW-0378">Hydrolase</keyword>
<accession>A0ABD2ZBV7</accession>
<evidence type="ECO:0000313" key="6">
    <source>
        <dbReference type="EMBL" id="KAL3516943.1"/>
    </source>
</evidence>
<feature type="region of interest" description="Disordered" evidence="3">
    <location>
        <begin position="815"/>
        <end position="834"/>
    </location>
</feature>
<dbReference type="SUPFAM" id="SSF53098">
    <property type="entry name" value="Ribonuclease H-like"/>
    <property type="match status" value="1"/>
</dbReference>
<evidence type="ECO:0000259" key="4">
    <source>
        <dbReference type="PROSITE" id="PS50158"/>
    </source>
</evidence>
<dbReference type="PANTHER" id="PTHR11439">
    <property type="entry name" value="GAG-POL-RELATED RETROTRANSPOSON"/>
    <property type="match status" value="1"/>
</dbReference>
<dbReference type="PANTHER" id="PTHR11439:SF467">
    <property type="entry name" value="INTEGRASE CATALYTIC DOMAIN-CONTAINING PROTEIN"/>
    <property type="match status" value="1"/>
</dbReference>
<dbReference type="PROSITE" id="PS50158">
    <property type="entry name" value="ZF_CCHC"/>
    <property type="match status" value="1"/>
</dbReference>
<dbReference type="InterPro" id="IPR001584">
    <property type="entry name" value="Integrase_cat-core"/>
</dbReference>
<dbReference type="Gene3D" id="3.30.420.10">
    <property type="entry name" value="Ribonuclease H-like superfamily/Ribonuclease H"/>
    <property type="match status" value="1"/>
</dbReference>
<gene>
    <name evidence="6" type="ORF">ACH5RR_023845</name>
</gene>
<evidence type="ECO:0000256" key="3">
    <source>
        <dbReference type="SAM" id="MobiDB-lite"/>
    </source>
</evidence>
<dbReference type="PROSITE" id="PS50994">
    <property type="entry name" value="INTEGRASE"/>
    <property type="match status" value="1"/>
</dbReference>
<protein>
    <recommendedName>
        <fullName evidence="8">Polyprotein</fullName>
    </recommendedName>
</protein>
<feature type="region of interest" description="Disordered" evidence="3">
    <location>
        <begin position="296"/>
        <end position="316"/>
    </location>
</feature>
<dbReference type="InterPro" id="IPR043502">
    <property type="entry name" value="DNA/RNA_pol_sf"/>
</dbReference>
<dbReference type="InterPro" id="IPR025724">
    <property type="entry name" value="GAG-pre-integrase_dom"/>
</dbReference>
<feature type="domain" description="Integrase catalytic" evidence="5">
    <location>
        <begin position="540"/>
        <end position="706"/>
    </location>
</feature>
<dbReference type="Proteomes" id="UP001630127">
    <property type="component" value="Unassembled WGS sequence"/>
</dbReference>
<comment type="caution">
    <text evidence="6">The sequence shown here is derived from an EMBL/GenBank/DDBJ whole genome shotgun (WGS) entry which is preliminary data.</text>
</comment>
<dbReference type="EMBL" id="JBJUIK010000010">
    <property type="protein sequence ID" value="KAL3516943.1"/>
    <property type="molecule type" value="Genomic_DNA"/>
</dbReference>
<dbReference type="GO" id="GO:0008270">
    <property type="term" value="F:zinc ion binding"/>
    <property type="evidence" value="ECO:0007669"/>
    <property type="project" value="UniProtKB-KW"/>
</dbReference>
<dbReference type="Pfam" id="PF00665">
    <property type="entry name" value="rve"/>
    <property type="match status" value="1"/>
</dbReference>
<keyword evidence="2" id="KW-0479">Metal-binding</keyword>
<evidence type="ECO:0008006" key="8">
    <source>
        <dbReference type="Google" id="ProtNLM"/>
    </source>
</evidence>
<dbReference type="InterPro" id="IPR036397">
    <property type="entry name" value="RNaseH_sf"/>
</dbReference>
<proteinExistence type="predicted"/>
<dbReference type="Pfam" id="PF07727">
    <property type="entry name" value="RVT_2"/>
    <property type="match status" value="1"/>
</dbReference>
<dbReference type="InterPro" id="IPR001878">
    <property type="entry name" value="Znf_CCHC"/>
</dbReference>
<dbReference type="InterPro" id="IPR054722">
    <property type="entry name" value="PolX-like_BBD"/>
</dbReference>